<keyword evidence="4" id="KW-1003">Cell membrane</keyword>
<dbReference type="NCBIfam" id="TIGR01726">
    <property type="entry name" value="HEQRo_perm_3TM"/>
    <property type="match status" value="1"/>
</dbReference>
<dbReference type="GO" id="GO:0043190">
    <property type="term" value="C:ATP-binding cassette (ABC) transporter complex"/>
    <property type="evidence" value="ECO:0007669"/>
    <property type="project" value="InterPro"/>
</dbReference>
<comment type="similarity">
    <text evidence="2">Belongs to the binding-protein-dependent transport system permease family. HisMQ subfamily.</text>
</comment>
<evidence type="ECO:0000256" key="1">
    <source>
        <dbReference type="ARBA" id="ARBA00004429"/>
    </source>
</evidence>
<evidence type="ECO:0000256" key="7">
    <source>
        <dbReference type="ARBA" id="ARBA00022989"/>
    </source>
</evidence>
<comment type="caution">
    <text evidence="11">The sequence shown here is derived from an EMBL/GenBank/DDBJ whole genome shotgun (WGS) entry which is preliminary data.</text>
</comment>
<dbReference type="PROSITE" id="PS50928">
    <property type="entry name" value="ABC_TM1"/>
    <property type="match status" value="1"/>
</dbReference>
<sequence length="380" mass="39988">MSAFTPYNLRRLKRAASQIVVLGIALALLALLGNSVRQGFAARGVDFSFDFLQAPAGFEISEGVTLTADGLTAYASSMTNLQALGAGLANTVKVALVAIVLSTIVGVAMGVCRLSTNWLVRALAFGLTEFLRNTPLLIQLTFWYVAVVLQLPGIKEAPQVLGAIISQQGLWLPKPTVTGGTGLLIAAMALIPLGLLPIKAAEGRRRGLGVAVGVILGLAFLLGLRLGVDLPEAGRFRASGGMAVSPEYAALLIAITVNSAAYISEIVRGAIEALPRGQWEAADAIGLSRRHVLGDVVLPQVFRVVMPSFGNQYISLAKNTSLGIAIGYPDLFNVYGTVSNQTGRSLEGVLLAMGIYLGLSWLISLAVNLVNRRMKIPGAR</sequence>
<dbReference type="InterPro" id="IPR035906">
    <property type="entry name" value="MetI-like_sf"/>
</dbReference>
<dbReference type="Proteomes" id="UP000619033">
    <property type="component" value="Unassembled WGS sequence"/>
</dbReference>
<dbReference type="Pfam" id="PF00528">
    <property type="entry name" value="BPD_transp_1"/>
    <property type="match status" value="1"/>
</dbReference>
<feature type="transmembrane region" description="Helical" evidence="9">
    <location>
        <begin position="94"/>
        <end position="115"/>
    </location>
</feature>
<keyword evidence="7 9" id="KW-1133">Transmembrane helix</keyword>
<evidence type="ECO:0000259" key="10">
    <source>
        <dbReference type="PROSITE" id="PS50928"/>
    </source>
</evidence>
<comment type="subcellular location">
    <subcellularLocation>
        <location evidence="1">Cell inner membrane</location>
        <topology evidence="1">Multi-pass membrane protein</topology>
    </subcellularLocation>
    <subcellularLocation>
        <location evidence="9">Cell membrane</location>
        <topology evidence="9">Multi-pass membrane protein</topology>
    </subcellularLocation>
</comment>
<dbReference type="RefSeq" id="WP_202662004.1">
    <property type="nucleotide sequence ID" value="NZ_JAESVP010000008.1"/>
</dbReference>
<dbReference type="InterPro" id="IPR010065">
    <property type="entry name" value="AA_ABC_transptr_permease_3TM"/>
</dbReference>
<evidence type="ECO:0000256" key="6">
    <source>
        <dbReference type="ARBA" id="ARBA00022970"/>
    </source>
</evidence>
<evidence type="ECO:0000256" key="8">
    <source>
        <dbReference type="ARBA" id="ARBA00023136"/>
    </source>
</evidence>
<feature type="transmembrane region" description="Helical" evidence="9">
    <location>
        <begin position="349"/>
        <end position="370"/>
    </location>
</feature>
<keyword evidence="6" id="KW-0029">Amino-acid transport</keyword>
<dbReference type="PANTHER" id="PTHR30614:SF37">
    <property type="entry name" value="AMINO-ACID ABC TRANSPORTER PERMEASE PROTEIN YHDX-RELATED"/>
    <property type="match status" value="1"/>
</dbReference>
<gene>
    <name evidence="11" type="ORF">JI744_15305</name>
</gene>
<dbReference type="SUPFAM" id="SSF161098">
    <property type="entry name" value="MetI-like"/>
    <property type="match status" value="1"/>
</dbReference>
<keyword evidence="12" id="KW-1185">Reference proteome</keyword>
<evidence type="ECO:0000313" key="11">
    <source>
        <dbReference type="EMBL" id="MBL4929471.1"/>
    </source>
</evidence>
<feature type="transmembrane region" description="Helical" evidence="9">
    <location>
        <begin position="177"/>
        <end position="196"/>
    </location>
</feature>
<keyword evidence="8 9" id="KW-0472">Membrane</keyword>
<feature type="transmembrane region" description="Helical" evidence="9">
    <location>
        <begin position="136"/>
        <end position="154"/>
    </location>
</feature>
<dbReference type="GO" id="GO:0022857">
    <property type="term" value="F:transmembrane transporter activity"/>
    <property type="evidence" value="ECO:0007669"/>
    <property type="project" value="InterPro"/>
</dbReference>
<accession>A0A8J7MTT4</accession>
<feature type="transmembrane region" description="Helical" evidence="9">
    <location>
        <begin position="208"/>
        <end position="228"/>
    </location>
</feature>
<keyword evidence="3 9" id="KW-0813">Transport</keyword>
<evidence type="ECO:0000256" key="4">
    <source>
        <dbReference type="ARBA" id="ARBA00022475"/>
    </source>
</evidence>
<dbReference type="InterPro" id="IPR000515">
    <property type="entry name" value="MetI-like"/>
</dbReference>
<evidence type="ECO:0000256" key="2">
    <source>
        <dbReference type="ARBA" id="ARBA00010072"/>
    </source>
</evidence>
<dbReference type="GO" id="GO:0006865">
    <property type="term" value="P:amino acid transport"/>
    <property type="evidence" value="ECO:0007669"/>
    <property type="project" value="UniProtKB-KW"/>
</dbReference>
<dbReference type="Gene3D" id="1.10.3720.10">
    <property type="entry name" value="MetI-like"/>
    <property type="match status" value="1"/>
</dbReference>
<name>A0A8J7MTT4_9RHOB</name>
<organism evidence="11 12">
    <name type="scientific">Fuscibacter oryzae</name>
    <dbReference type="NCBI Taxonomy" id="2803939"/>
    <lineage>
        <taxon>Bacteria</taxon>
        <taxon>Pseudomonadati</taxon>
        <taxon>Pseudomonadota</taxon>
        <taxon>Alphaproteobacteria</taxon>
        <taxon>Rhodobacterales</taxon>
        <taxon>Paracoccaceae</taxon>
        <taxon>Fuscibacter</taxon>
    </lineage>
</organism>
<evidence type="ECO:0000256" key="3">
    <source>
        <dbReference type="ARBA" id="ARBA00022448"/>
    </source>
</evidence>
<proteinExistence type="inferred from homology"/>
<evidence type="ECO:0000256" key="9">
    <source>
        <dbReference type="RuleBase" id="RU363032"/>
    </source>
</evidence>
<keyword evidence="5 9" id="KW-0812">Transmembrane</keyword>
<evidence type="ECO:0000313" key="12">
    <source>
        <dbReference type="Proteomes" id="UP000619033"/>
    </source>
</evidence>
<feature type="domain" description="ABC transmembrane type-1" evidence="10">
    <location>
        <begin position="88"/>
        <end position="368"/>
    </location>
</feature>
<dbReference type="InterPro" id="IPR043429">
    <property type="entry name" value="ArtM/GltK/GlnP/TcyL/YhdX-like"/>
</dbReference>
<dbReference type="CDD" id="cd06261">
    <property type="entry name" value="TM_PBP2"/>
    <property type="match status" value="1"/>
</dbReference>
<dbReference type="PANTHER" id="PTHR30614">
    <property type="entry name" value="MEMBRANE COMPONENT OF AMINO ACID ABC TRANSPORTER"/>
    <property type="match status" value="1"/>
</dbReference>
<protein>
    <submittedName>
        <fullName evidence="11">ABC transporter permease subunit</fullName>
    </submittedName>
</protein>
<dbReference type="AlphaFoldDB" id="A0A8J7MTT4"/>
<evidence type="ECO:0000256" key="5">
    <source>
        <dbReference type="ARBA" id="ARBA00022692"/>
    </source>
</evidence>
<reference evidence="11" key="1">
    <citation type="submission" date="2021-01" db="EMBL/GenBank/DDBJ databases">
        <title>Genome seq and assembly of Tabrizicola sp. KVB23.</title>
        <authorList>
            <person name="Chhetri G."/>
        </authorList>
    </citation>
    <scope>NUCLEOTIDE SEQUENCE</scope>
    <source>
        <strain evidence="11">KVB23</strain>
    </source>
</reference>
<dbReference type="EMBL" id="JAESVP010000008">
    <property type="protein sequence ID" value="MBL4929471.1"/>
    <property type="molecule type" value="Genomic_DNA"/>
</dbReference>